<protein>
    <submittedName>
        <fullName evidence="2">Flavin reductase family protein</fullName>
        <ecNumber evidence="2">1.5.1.-</ecNumber>
    </submittedName>
</protein>
<comment type="caution">
    <text evidence="2">The sequence shown here is derived from an EMBL/GenBank/DDBJ whole genome shotgun (WGS) entry which is preliminary data.</text>
</comment>
<dbReference type="EMBL" id="JBHMDG010000026">
    <property type="protein sequence ID" value="MFB9314975.1"/>
    <property type="molecule type" value="Genomic_DNA"/>
</dbReference>
<sequence>MTIHSGHPFATDDDPVRRLRARLGGAVTLWTAGEGDNPQDWAGLTVSSVLLAHGETPRLLALVDPDSDLADVVERTGRAVVHLLSWPHRDLADAFAGVAPAPGGPFRLGAFAATSHGPLLAGAASYGPVEVESTVEVGWSLLLTCPLVVPGLVVGDDHDALLHRRGRYRRESGGE</sequence>
<dbReference type="Pfam" id="PF01613">
    <property type="entry name" value="Flavin_Reduct"/>
    <property type="match status" value="1"/>
</dbReference>
<evidence type="ECO:0000313" key="2">
    <source>
        <dbReference type="EMBL" id="MFB9314975.1"/>
    </source>
</evidence>
<keyword evidence="3" id="KW-1185">Reference proteome</keyword>
<dbReference type="InterPro" id="IPR012349">
    <property type="entry name" value="Split_barrel_FMN-bd"/>
</dbReference>
<reference evidence="2 3" key="1">
    <citation type="submission" date="2024-09" db="EMBL/GenBank/DDBJ databases">
        <authorList>
            <person name="Sun Q."/>
            <person name="Mori K."/>
        </authorList>
    </citation>
    <scope>NUCLEOTIDE SEQUENCE [LARGE SCALE GENOMIC DNA]</scope>
    <source>
        <strain evidence="2 3">JCM 9626</strain>
    </source>
</reference>
<dbReference type="Proteomes" id="UP001589750">
    <property type="component" value="Unassembled WGS sequence"/>
</dbReference>
<evidence type="ECO:0000313" key="3">
    <source>
        <dbReference type="Proteomes" id="UP001589750"/>
    </source>
</evidence>
<name>A0ABV5KGR5_9ACTN</name>
<feature type="domain" description="Flavin reductase like" evidence="1">
    <location>
        <begin position="20"/>
        <end position="170"/>
    </location>
</feature>
<dbReference type="SMART" id="SM00903">
    <property type="entry name" value="Flavin_Reduct"/>
    <property type="match status" value="1"/>
</dbReference>
<dbReference type="Gene3D" id="2.30.110.10">
    <property type="entry name" value="Electron Transport, Fmn-binding Protein, Chain A"/>
    <property type="match status" value="1"/>
</dbReference>
<dbReference type="EC" id="1.5.1.-" evidence="2"/>
<proteinExistence type="predicted"/>
<dbReference type="InterPro" id="IPR002563">
    <property type="entry name" value="Flavin_Rdtase-like_dom"/>
</dbReference>
<dbReference type="RefSeq" id="WP_140010093.1">
    <property type="nucleotide sequence ID" value="NZ_JBHMDG010000026.1"/>
</dbReference>
<dbReference type="SUPFAM" id="SSF50475">
    <property type="entry name" value="FMN-binding split barrel"/>
    <property type="match status" value="1"/>
</dbReference>
<accession>A0ABV5KGR5</accession>
<keyword evidence="2" id="KW-0560">Oxidoreductase</keyword>
<gene>
    <name evidence="2" type="ORF">ACFFRI_18090</name>
</gene>
<organism evidence="2 3">
    <name type="scientific">Nocardioides plantarum</name>
    <dbReference type="NCBI Taxonomy" id="29299"/>
    <lineage>
        <taxon>Bacteria</taxon>
        <taxon>Bacillati</taxon>
        <taxon>Actinomycetota</taxon>
        <taxon>Actinomycetes</taxon>
        <taxon>Propionibacteriales</taxon>
        <taxon>Nocardioidaceae</taxon>
        <taxon>Nocardioides</taxon>
    </lineage>
</organism>
<dbReference type="GO" id="GO:0016491">
    <property type="term" value="F:oxidoreductase activity"/>
    <property type="evidence" value="ECO:0007669"/>
    <property type="project" value="UniProtKB-KW"/>
</dbReference>
<evidence type="ECO:0000259" key="1">
    <source>
        <dbReference type="SMART" id="SM00903"/>
    </source>
</evidence>